<dbReference type="EMBL" id="UINC01000222">
    <property type="protein sequence ID" value="SUZ51419.1"/>
    <property type="molecule type" value="Genomic_DNA"/>
</dbReference>
<accession>A0A381NAF3</accession>
<dbReference type="Gene3D" id="3.30.830.10">
    <property type="entry name" value="Metalloenzyme, LuxS/M16 peptidase-like"/>
    <property type="match status" value="2"/>
</dbReference>
<proteinExistence type="predicted"/>
<gene>
    <name evidence="2" type="ORF">METZ01_LOCUS4273</name>
</gene>
<reference evidence="2" key="1">
    <citation type="submission" date="2018-05" db="EMBL/GenBank/DDBJ databases">
        <authorList>
            <person name="Lanie J.A."/>
            <person name="Ng W.-L."/>
            <person name="Kazmierczak K.M."/>
            <person name="Andrzejewski T.M."/>
            <person name="Davidsen T.M."/>
            <person name="Wayne K.J."/>
            <person name="Tettelin H."/>
            <person name="Glass J.I."/>
            <person name="Rusch D."/>
            <person name="Podicherti R."/>
            <person name="Tsui H.-C.T."/>
            <person name="Winkler M.E."/>
        </authorList>
    </citation>
    <scope>NUCLEOTIDE SEQUENCE</scope>
</reference>
<feature type="domain" description="Peptidase M16 C-terminal" evidence="1">
    <location>
        <begin position="197"/>
        <end position="376"/>
    </location>
</feature>
<organism evidence="2">
    <name type="scientific">marine metagenome</name>
    <dbReference type="NCBI Taxonomy" id="408172"/>
    <lineage>
        <taxon>unclassified sequences</taxon>
        <taxon>metagenomes</taxon>
        <taxon>ecological metagenomes</taxon>
    </lineage>
</organism>
<evidence type="ECO:0000313" key="2">
    <source>
        <dbReference type="EMBL" id="SUZ51419.1"/>
    </source>
</evidence>
<dbReference type="AlphaFoldDB" id="A0A381NAF3"/>
<sequence length="468" mass="51301">MMLTSQSASAQVLVRQHPAEEIGFPDLEFEPPTVEEHEVAGVTVLLLEDHTLPLATIYVRLNGGYGLFSRDVYAAVSALPSLIRFGGTESLAPDSVDKVLEYYAIQTSFGSGGDVITATANALVQHFPTAIDLLGTLLTEPAFDSNEVEVWRGRQIESVLRRADDPVRLAYSEFNHLLYGDHSIGWEMNAADLEPGDLSREQLLEVHSRIVCRDNLILGLAGDVNWPEVEHLVEGLVDRIKPCSVSLPESPIPTIRDEPGIYLIEKNVEQSVIVMAHATNLNLSDDPSYFSATIGNSILGAGGFSSRILSRIRTQEGFAYSAASLWTIPRRYPGLLGAVTSTRPENAVPAIKAILETMQGLVDSPPQPSEVTTAVDAVLNGFVFNFETSGQILSRMMFYLSADLPRDWLERYLAGVQAVSANSVHHAFSEHMQPEEMMVLIVGDSERMGQELLATLGPVTIMREKDFH</sequence>
<dbReference type="Pfam" id="PF05193">
    <property type="entry name" value="Peptidase_M16_C"/>
    <property type="match status" value="1"/>
</dbReference>
<dbReference type="InterPro" id="IPR050361">
    <property type="entry name" value="MPP/UQCRC_Complex"/>
</dbReference>
<dbReference type="InterPro" id="IPR007863">
    <property type="entry name" value="Peptidase_M16_C"/>
</dbReference>
<evidence type="ECO:0000259" key="1">
    <source>
        <dbReference type="Pfam" id="PF05193"/>
    </source>
</evidence>
<protein>
    <recommendedName>
        <fullName evidence="1">Peptidase M16 C-terminal domain-containing protein</fullName>
    </recommendedName>
</protein>
<dbReference type="SUPFAM" id="SSF63411">
    <property type="entry name" value="LuxS/MPP-like metallohydrolase"/>
    <property type="match status" value="2"/>
</dbReference>
<dbReference type="GO" id="GO:0046872">
    <property type="term" value="F:metal ion binding"/>
    <property type="evidence" value="ECO:0007669"/>
    <property type="project" value="InterPro"/>
</dbReference>
<name>A0A381NAF3_9ZZZZ</name>
<dbReference type="InterPro" id="IPR011249">
    <property type="entry name" value="Metalloenz_LuxS/M16"/>
</dbReference>
<dbReference type="PANTHER" id="PTHR11851:SF225">
    <property type="entry name" value="NON-PEPTIDASE HOMOLOG YMXG"/>
    <property type="match status" value="1"/>
</dbReference>
<dbReference type="PANTHER" id="PTHR11851">
    <property type="entry name" value="METALLOPROTEASE"/>
    <property type="match status" value="1"/>
</dbReference>